<evidence type="ECO:0000313" key="3">
    <source>
        <dbReference type="Proteomes" id="UP000004295"/>
    </source>
</evidence>
<protein>
    <submittedName>
        <fullName evidence="2">Uncharacterized protein</fullName>
    </submittedName>
</protein>
<feature type="compositionally biased region" description="Basic residues" evidence="1">
    <location>
        <begin position="27"/>
        <end position="42"/>
    </location>
</feature>
<proteinExistence type="predicted"/>
<dbReference type="Proteomes" id="UP000004295">
    <property type="component" value="Unassembled WGS sequence"/>
</dbReference>
<sequence length="58" mass="6468">MEVSPLSDPKYTTPGVSSLDGEETTRPHRAKGPLRKAQKRKRDPQALRSNIPSLRLSL</sequence>
<evidence type="ECO:0000256" key="1">
    <source>
        <dbReference type="SAM" id="MobiDB-lite"/>
    </source>
</evidence>
<organism evidence="2 3">
    <name type="scientific">Porphyromonas endodontalis (strain ATCC 35406 / DSM 24491 / JCM 8526 / CCUG 16442 / BCRC 14492 / NCTC 13058 / HG 370)</name>
    <name type="common">Bacteroides endodontalis</name>
    <dbReference type="NCBI Taxonomy" id="553175"/>
    <lineage>
        <taxon>Bacteria</taxon>
        <taxon>Pseudomonadati</taxon>
        <taxon>Bacteroidota</taxon>
        <taxon>Bacteroidia</taxon>
        <taxon>Bacteroidales</taxon>
        <taxon>Porphyromonadaceae</taxon>
        <taxon>Porphyromonas</taxon>
    </lineage>
</organism>
<comment type="caution">
    <text evidence="2">The sequence shown here is derived from an EMBL/GenBank/DDBJ whole genome shotgun (WGS) entry which is preliminary data.</text>
</comment>
<dbReference type="AlphaFoldDB" id="C3J8I4"/>
<feature type="region of interest" description="Disordered" evidence="1">
    <location>
        <begin position="1"/>
        <end position="58"/>
    </location>
</feature>
<keyword evidence="3" id="KW-1185">Reference proteome</keyword>
<evidence type="ECO:0000313" key="2">
    <source>
        <dbReference type="EMBL" id="EEN83368.1"/>
    </source>
</evidence>
<gene>
    <name evidence="2" type="ORF">POREN0001_0500</name>
</gene>
<accession>C3J8I4</accession>
<reference evidence="2 3" key="1">
    <citation type="submission" date="2009-04" db="EMBL/GenBank/DDBJ databases">
        <authorList>
            <person name="Sebastian Y."/>
            <person name="Madupu R."/>
            <person name="Durkin A.S."/>
            <person name="Torralba M."/>
            <person name="Methe B."/>
            <person name="Sutton G.G."/>
            <person name="Strausberg R.L."/>
            <person name="Nelson K.E."/>
        </authorList>
    </citation>
    <scope>NUCLEOTIDE SEQUENCE [LARGE SCALE GENOMIC DNA]</scope>
    <source>
        <strain evidence="3">ATCC 35406 / BCRC 14492 / JCM 8526 / NCTC 13058 / HG 370</strain>
    </source>
</reference>
<name>C3J8I4_POREA</name>
<dbReference type="EMBL" id="ACNN01000007">
    <property type="protein sequence ID" value="EEN83368.1"/>
    <property type="molecule type" value="Genomic_DNA"/>
</dbReference>